<accession>A0ABT3YFC3</accession>
<sequence length="106" mass="11514">MAALTTSPAAIIASICSRTSGGYSGRQAHRETCFPNRPRWPISIAIDTGNFHETAGCPLAHIEFFFDPGQKVPVPDLLFHGEQIAVNSIVSGWPFAYVAEIVSRNQ</sequence>
<reference evidence="1" key="1">
    <citation type="submission" date="2022-10" db="EMBL/GenBank/DDBJ databases">
        <title>Hoeflea sp. J2-29, isolated from marine algae.</title>
        <authorList>
            <person name="Kristyanto S."/>
            <person name="Kim J.M."/>
            <person name="Jeon C.O."/>
        </authorList>
    </citation>
    <scope>NUCLEOTIDE SEQUENCE</scope>
    <source>
        <strain evidence="1">J2-29</strain>
    </source>
</reference>
<protein>
    <submittedName>
        <fullName evidence="1">Uncharacterized protein</fullName>
    </submittedName>
</protein>
<evidence type="ECO:0000313" key="2">
    <source>
        <dbReference type="Proteomes" id="UP001081283"/>
    </source>
</evidence>
<name>A0ABT3YFC3_9HYPH</name>
<dbReference type="EMBL" id="JAOVZQ010000001">
    <property type="protein sequence ID" value="MCY0094599.1"/>
    <property type="molecule type" value="Genomic_DNA"/>
</dbReference>
<proteinExistence type="predicted"/>
<evidence type="ECO:0000313" key="1">
    <source>
        <dbReference type="EMBL" id="MCY0094599.1"/>
    </source>
</evidence>
<comment type="caution">
    <text evidence="1">The sequence shown here is derived from an EMBL/GenBank/DDBJ whole genome shotgun (WGS) entry which is preliminary data.</text>
</comment>
<gene>
    <name evidence="1" type="ORF">OEG82_11250</name>
</gene>
<keyword evidence="2" id="KW-1185">Reference proteome</keyword>
<dbReference type="Proteomes" id="UP001081283">
    <property type="component" value="Unassembled WGS sequence"/>
</dbReference>
<organism evidence="1 2">
    <name type="scientific">Hoeflea ulvae</name>
    <dbReference type="NCBI Taxonomy" id="2983764"/>
    <lineage>
        <taxon>Bacteria</taxon>
        <taxon>Pseudomonadati</taxon>
        <taxon>Pseudomonadota</taxon>
        <taxon>Alphaproteobacteria</taxon>
        <taxon>Hyphomicrobiales</taxon>
        <taxon>Rhizobiaceae</taxon>
        <taxon>Hoeflea</taxon>
    </lineage>
</organism>